<evidence type="ECO:0000256" key="3">
    <source>
        <dbReference type="ARBA" id="ARBA00007667"/>
    </source>
</evidence>
<comment type="domain">
    <text evidence="10">The IMP cyclohydrolase activity resides in the N-terminal region.</text>
</comment>
<reference evidence="12 13" key="1">
    <citation type="submission" date="2018-01" db="EMBL/GenBank/DDBJ databases">
        <title>Cryobacterium sp. nov., from glaciers in China.</title>
        <authorList>
            <person name="Liu Q."/>
            <person name="Xin Y.-H."/>
        </authorList>
    </citation>
    <scope>NUCLEOTIDE SEQUENCE [LARGE SCALE GENOMIC DNA]</scope>
    <source>
        <strain evidence="12 13">TMB1-8</strain>
    </source>
</reference>
<evidence type="ECO:0000256" key="10">
    <source>
        <dbReference type="HAMAP-Rule" id="MF_00139"/>
    </source>
</evidence>
<dbReference type="GO" id="GO:0003937">
    <property type="term" value="F:IMP cyclohydrolase activity"/>
    <property type="evidence" value="ECO:0007669"/>
    <property type="project" value="UniProtKB-UniRule"/>
</dbReference>
<dbReference type="AlphaFoldDB" id="A0A2S3Z6I6"/>
<proteinExistence type="inferred from homology"/>
<keyword evidence="5 10" id="KW-0658">Purine biosynthesis</keyword>
<keyword evidence="4 10" id="KW-0808">Transferase</keyword>
<evidence type="ECO:0000256" key="9">
    <source>
        <dbReference type="ARBA" id="ARBA00050687"/>
    </source>
</evidence>
<evidence type="ECO:0000313" key="13">
    <source>
        <dbReference type="Proteomes" id="UP000237104"/>
    </source>
</evidence>
<comment type="pathway">
    <text evidence="2 10">Purine metabolism; IMP biosynthesis via de novo pathway; 5-formamido-1-(5-phospho-D-ribosyl)imidazole-4-carboxamide from 5-amino-1-(5-phospho-D-ribosyl)imidazole-4-carboxamide (10-formyl THF route): step 1/1.</text>
</comment>
<dbReference type="PANTHER" id="PTHR11692">
    <property type="entry name" value="BIFUNCTIONAL PURINE BIOSYNTHESIS PROTEIN PURH"/>
    <property type="match status" value="1"/>
</dbReference>
<dbReference type="PROSITE" id="PS51855">
    <property type="entry name" value="MGS"/>
    <property type="match status" value="1"/>
</dbReference>
<dbReference type="FunFam" id="3.40.140.20:FF:000001">
    <property type="entry name" value="Bifunctional purine biosynthesis protein PurH"/>
    <property type="match status" value="1"/>
</dbReference>
<comment type="caution">
    <text evidence="12">The sequence shown here is derived from an EMBL/GenBank/DDBJ whole genome shotgun (WGS) entry which is preliminary data.</text>
</comment>
<evidence type="ECO:0000313" key="12">
    <source>
        <dbReference type="EMBL" id="POH60428.1"/>
    </source>
</evidence>
<evidence type="ECO:0000256" key="8">
    <source>
        <dbReference type="ARBA" id="ARBA00050488"/>
    </source>
</evidence>
<evidence type="ECO:0000256" key="4">
    <source>
        <dbReference type="ARBA" id="ARBA00022679"/>
    </source>
</evidence>
<evidence type="ECO:0000256" key="7">
    <source>
        <dbReference type="ARBA" id="ARBA00023268"/>
    </source>
</evidence>
<gene>
    <name evidence="10 12" type="primary">purH</name>
    <name evidence="12" type="ORF">C3B59_15830</name>
</gene>
<dbReference type="EC" id="3.5.4.10" evidence="10"/>
<dbReference type="Pfam" id="PF02142">
    <property type="entry name" value="MGS"/>
    <property type="match status" value="1"/>
</dbReference>
<comment type="catalytic activity">
    <reaction evidence="9 10">
        <text>IMP + H2O = 5-formamido-1-(5-phospho-D-ribosyl)imidazole-4-carboxamide</text>
        <dbReference type="Rhea" id="RHEA:18445"/>
        <dbReference type="ChEBI" id="CHEBI:15377"/>
        <dbReference type="ChEBI" id="CHEBI:58053"/>
        <dbReference type="ChEBI" id="CHEBI:58467"/>
        <dbReference type="EC" id="3.5.4.10"/>
    </reaction>
</comment>
<dbReference type="GO" id="GO:0005829">
    <property type="term" value="C:cytosol"/>
    <property type="evidence" value="ECO:0007669"/>
    <property type="project" value="TreeGrafter"/>
</dbReference>
<evidence type="ECO:0000256" key="6">
    <source>
        <dbReference type="ARBA" id="ARBA00022801"/>
    </source>
</evidence>
<dbReference type="CDD" id="cd01421">
    <property type="entry name" value="IMPCH"/>
    <property type="match status" value="1"/>
</dbReference>
<name>A0A2S3Z6I6_9MICO</name>
<dbReference type="NCBIfam" id="TIGR00355">
    <property type="entry name" value="purH"/>
    <property type="match status" value="1"/>
</dbReference>
<comment type="pathway">
    <text evidence="1 10">Purine metabolism; IMP biosynthesis via de novo pathway; IMP from 5-formamido-1-(5-phospho-D-ribosyl)imidazole-4-carboxamide: step 1/1.</text>
</comment>
<dbReference type="InterPro" id="IPR036914">
    <property type="entry name" value="MGS-like_dom_sf"/>
</dbReference>
<protein>
    <recommendedName>
        <fullName evidence="10">Bifunctional purine biosynthesis protein PurH</fullName>
    </recommendedName>
    <domain>
        <recommendedName>
            <fullName evidence="10">Phosphoribosylaminoimidazolecarboxamide formyltransferase</fullName>
            <ecNumber evidence="10">2.1.2.3</ecNumber>
        </recommendedName>
        <alternativeName>
            <fullName evidence="10">AICAR transformylase</fullName>
        </alternativeName>
    </domain>
    <domain>
        <recommendedName>
            <fullName evidence="10">IMP cyclohydrolase</fullName>
            <ecNumber evidence="10">3.5.4.10</ecNumber>
        </recommendedName>
        <alternativeName>
            <fullName evidence="10">ATIC</fullName>
        </alternativeName>
        <alternativeName>
            <fullName evidence="10">IMP synthase</fullName>
        </alternativeName>
        <alternativeName>
            <fullName evidence="10">Inosinicase</fullName>
        </alternativeName>
    </domain>
</protein>
<comment type="similarity">
    <text evidence="3 10">Belongs to the PurH family.</text>
</comment>
<dbReference type="PANTHER" id="PTHR11692:SF0">
    <property type="entry name" value="BIFUNCTIONAL PURINE BIOSYNTHESIS PROTEIN ATIC"/>
    <property type="match status" value="1"/>
</dbReference>
<comment type="catalytic activity">
    <reaction evidence="8 10">
        <text>(6R)-10-formyltetrahydrofolate + 5-amino-1-(5-phospho-beta-D-ribosyl)imidazole-4-carboxamide = 5-formamido-1-(5-phospho-D-ribosyl)imidazole-4-carboxamide + (6S)-5,6,7,8-tetrahydrofolate</text>
        <dbReference type="Rhea" id="RHEA:22192"/>
        <dbReference type="ChEBI" id="CHEBI:57453"/>
        <dbReference type="ChEBI" id="CHEBI:58467"/>
        <dbReference type="ChEBI" id="CHEBI:58475"/>
        <dbReference type="ChEBI" id="CHEBI:195366"/>
        <dbReference type="EC" id="2.1.2.3"/>
    </reaction>
</comment>
<evidence type="ECO:0000256" key="2">
    <source>
        <dbReference type="ARBA" id="ARBA00004954"/>
    </source>
</evidence>
<keyword evidence="7 10" id="KW-0511">Multifunctional enzyme</keyword>
<dbReference type="InterPro" id="IPR024051">
    <property type="entry name" value="AICAR_Tfase_dup_dom_sf"/>
</dbReference>
<evidence type="ECO:0000256" key="5">
    <source>
        <dbReference type="ARBA" id="ARBA00022755"/>
    </source>
</evidence>
<dbReference type="HAMAP" id="MF_00139">
    <property type="entry name" value="PurH"/>
    <property type="match status" value="1"/>
</dbReference>
<evidence type="ECO:0000259" key="11">
    <source>
        <dbReference type="PROSITE" id="PS51855"/>
    </source>
</evidence>
<dbReference type="GO" id="GO:0006189">
    <property type="term" value="P:'de novo' IMP biosynthetic process"/>
    <property type="evidence" value="ECO:0007669"/>
    <property type="project" value="UniProtKB-UniRule"/>
</dbReference>
<dbReference type="RefSeq" id="WP_103432189.1">
    <property type="nucleotide sequence ID" value="NZ_PPXF01000060.1"/>
</dbReference>
<dbReference type="EC" id="2.1.2.3" evidence="10"/>
<feature type="domain" description="MGS-like" evidence="11">
    <location>
        <begin position="15"/>
        <end position="161"/>
    </location>
</feature>
<dbReference type="OrthoDB" id="9802065at2"/>
<dbReference type="SUPFAM" id="SSF52335">
    <property type="entry name" value="Methylglyoxal synthase-like"/>
    <property type="match status" value="1"/>
</dbReference>
<dbReference type="UniPathway" id="UPA00074">
    <property type="reaction ID" value="UER00133"/>
</dbReference>
<dbReference type="SMART" id="SM00798">
    <property type="entry name" value="AICARFT_IMPCHas"/>
    <property type="match status" value="1"/>
</dbReference>
<dbReference type="EMBL" id="PPXF01000060">
    <property type="protein sequence ID" value="POH60428.1"/>
    <property type="molecule type" value="Genomic_DNA"/>
</dbReference>
<accession>A0A2S3Z6I6</accession>
<dbReference type="InterPro" id="IPR002695">
    <property type="entry name" value="PurH-like"/>
</dbReference>
<dbReference type="Proteomes" id="UP000237104">
    <property type="component" value="Unassembled WGS sequence"/>
</dbReference>
<dbReference type="FunFam" id="3.40.50.1380:FF:000001">
    <property type="entry name" value="Bifunctional purine biosynthesis protein PurH"/>
    <property type="match status" value="1"/>
</dbReference>
<dbReference type="NCBIfam" id="NF002049">
    <property type="entry name" value="PRK00881.1"/>
    <property type="match status" value="1"/>
</dbReference>
<keyword evidence="6 10" id="KW-0378">Hydrolase</keyword>
<dbReference type="Gene3D" id="3.40.140.20">
    <property type="match status" value="2"/>
</dbReference>
<dbReference type="Gene3D" id="3.40.50.1380">
    <property type="entry name" value="Methylglyoxal synthase-like domain"/>
    <property type="match status" value="1"/>
</dbReference>
<dbReference type="InterPro" id="IPR011607">
    <property type="entry name" value="MGS-like_dom"/>
</dbReference>
<dbReference type="PIRSF" id="PIRSF000414">
    <property type="entry name" value="AICARFT_IMPCHas"/>
    <property type="match status" value="1"/>
</dbReference>
<dbReference type="SUPFAM" id="SSF53927">
    <property type="entry name" value="Cytidine deaminase-like"/>
    <property type="match status" value="1"/>
</dbReference>
<evidence type="ECO:0000256" key="1">
    <source>
        <dbReference type="ARBA" id="ARBA00004844"/>
    </source>
</evidence>
<dbReference type="GO" id="GO:0004643">
    <property type="term" value="F:phosphoribosylaminoimidazolecarboxamide formyltransferase activity"/>
    <property type="evidence" value="ECO:0007669"/>
    <property type="project" value="UniProtKB-UniRule"/>
</dbReference>
<dbReference type="InterPro" id="IPR016193">
    <property type="entry name" value="Cytidine_deaminase-like"/>
</dbReference>
<organism evidence="12 13">
    <name type="scientific">Cryobacterium zongtaii</name>
    <dbReference type="NCBI Taxonomy" id="1259217"/>
    <lineage>
        <taxon>Bacteria</taxon>
        <taxon>Bacillati</taxon>
        <taxon>Actinomycetota</taxon>
        <taxon>Actinomycetes</taxon>
        <taxon>Micrococcales</taxon>
        <taxon>Microbacteriaceae</taxon>
        <taxon>Cryobacterium</taxon>
    </lineage>
</organism>
<dbReference type="SMART" id="SM00851">
    <property type="entry name" value="MGS"/>
    <property type="match status" value="1"/>
</dbReference>
<sequence length="560" mass="59126">MSGHTNARSLYRDRDVIPVQRALISVSDKTGLVELANALAAAGVEMVSTGSTAATIRDAGHDVTDVAAVTGFPESLDGRVKTLHPSVHAGILADLRLEAHENQLADLSIAPFQLVVVNLYPFVETVESGAEPADVIEQIDIGGPALVRASAKNHPNVAIVVDPENYPEIITAVGAGGSTLRLRQKLASLAFEHTANYDLSVSAWFTENVYDQWKDDAESLGEEILEAFDSIVGADSDDPTDLLFPETLAIEASRGAVLRYGENSHQAAALYLGEGGQGIAQAVQLHGKEMSYNNYVDADAAVRAAFDFSEPAVAIIKHANPCGIAVANPKAPDAIASAHHRAHDCDPVSAFGGVIAANRAVTLGMAETVSQIFTEVLVAPGFEPAAFELLSAKKNIRLLELPADYRRSSLELRQISGGLLVQETDTFDTLDTSEWRLVSGPEVDDATRADLEFAWKACRAVKSNAILLAHAGASVGVGMGQVNRVDSCHLAVSRAGERAEGAVAASDAFFPFADGLEVLLEAGVTAVVQPGGSVRDEEVIAAATAAGVSMYFTGERHFFH</sequence>
<dbReference type="Pfam" id="PF01808">
    <property type="entry name" value="AICARFT_IMPCHas"/>
    <property type="match status" value="1"/>
</dbReference>